<dbReference type="SMART" id="SM00577">
    <property type="entry name" value="CPDc"/>
    <property type="match status" value="1"/>
</dbReference>
<protein>
    <recommendedName>
        <fullName evidence="1">FCP1 homology domain-containing protein</fullName>
    </recommendedName>
</protein>
<accession>A0A8S1KNG4</accession>
<proteinExistence type="predicted"/>
<feature type="domain" description="FCP1 homology" evidence="1">
    <location>
        <begin position="51"/>
        <end position="209"/>
    </location>
</feature>
<dbReference type="InterPro" id="IPR004274">
    <property type="entry name" value="FCP1_dom"/>
</dbReference>
<comment type="caution">
    <text evidence="2">The sequence shown here is derived from an EMBL/GenBank/DDBJ whole genome shotgun (WGS) entry which is preliminary data.</text>
</comment>
<evidence type="ECO:0000259" key="1">
    <source>
        <dbReference type="PROSITE" id="PS50969"/>
    </source>
</evidence>
<dbReference type="Pfam" id="PF03031">
    <property type="entry name" value="NIF"/>
    <property type="match status" value="1"/>
</dbReference>
<evidence type="ECO:0000313" key="2">
    <source>
        <dbReference type="EMBL" id="CAD8054536.1"/>
    </source>
</evidence>
<dbReference type="GO" id="GO:0016791">
    <property type="term" value="F:phosphatase activity"/>
    <property type="evidence" value="ECO:0007669"/>
    <property type="project" value="InterPro"/>
</dbReference>
<dbReference type="PANTHER" id="PTHR12210">
    <property type="entry name" value="DULLARD PROTEIN PHOSPHATASE"/>
    <property type="match status" value="1"/>
</dbReference>
<dbReference type="EMBL" id="CAJJDN010000008">
    <property type="protein sequence ID" value="CAD8054536.1"/>
    <property type="molecule type" value="Genomic_DNA"/>
</dbReference>
<organism evidence="2 3">
    <name type="scientific">Paramecium sonneborni</name>
    <dbReference type="NCBI Taxonomy" id="65129"/>
    <lineage>
        <taxon>Eukaryota</taxon>
        <taxon>Sar</taxon>
        <taxon>Alveolata</taxon>
        <taxon>Ciliophora</taxon>
        <taxon>Intramacronucleata</taxon>
        <taxon>Oligohymenophorea</taxon>
        <taxon>Peniculida</taxon>
        <taxon>Parameciidae</taxon>
        <taxon>Paramecium</taxon>
    </lineage>
</organism>
<keyword evidence="3" id="KW-1185">Reference proteome</keyword>
<dbReference type="CDD" id="cd07521">
    <property type="entry name" value="HAD_FCP1-like"/>
    <property type="match status" value="1"/>
</dbReference>
<name>A0A8S1KNG4_9CILI</name>
<evidence type="ECO:0000313" key="3">
    <source>
        <dbReference type="Proteomes" id="UP000692954"/>
    </source>
</evidence>
<dbReference type="AlphaFoldDB" id="A0A8S1KNG4"/>
<gene>
    <name evidence="2" type="ORF">PSON_ATCC_30995.1.T0080345</name>
</gene>
<dbReference type="FunFam" id="3.40.50.1000:FF:000093">
    <property type="entry name" value="NLI interacting factor-like phosphatase family protein"/>
    <property type="match status" value="1"/>
</dbReference>
<dbReference type="NCBIfam" id="TIGR02251">
    <property type="entry name" value="HIF-SF_euk"/>
    <property type="match status" value="1"/>
</dbReference>
<sequence length="309" mass="36275">MNNNDIIYQQQQEQKEKKPSFFEQLCSCIYFFRKKNVMANEKYQLGIDTPKSHTRKICVLDLDETLVHSQFKGENGYDFLLDIIVQSQLFKVFVTVRPGVEAFLESLSEYFEIVLWTASLKEYADPVMDIIDPQRRIQTRLYRESCTQVKGGLTKNLNKLGRNLKDVIIIDNSQMSFMFQTENGFLIKDFISDQNDKELDQLLPFLIWLSQQSDVRPVSQLYQQFILNNQFTRKSSKKQKLSQSMILNQNRIEKQLEVPRTHTVNHCDFEEINLRQDAGLNSPHIELKIQDQTDDDDESKETFEISSNC</sequence>
<dbReference type="OrthoDB" id="290840at2759"/>
<dbReference type="InterPro" id="IPR050365">
    <property type="entry name" value="TIM50"/>
</dbReference>
<reference evidence="2" key="1">
    <citation type="submission" date="2021-01" db="EMBL/GenBank/DDBJ databases">
        <authorList>
            <consortium name="Genoscope - CEA"/>
            <person name="William W."/>
        </authorList>
    </citation>
    <scope>NUCLEOTIDE SEQUENCE</scope>
</reference>
<dbReference type="PROSITE" id="PS50969">
    <property type="entry name" value="FCP1"/>
    <property type="match status" value="1"/>
</dbReference>
<dbReference type="InterPro" id="IPR011948">
    <property type="entry name" value="Dullard_phosphatase"/>
</dbReference>
<dbReference type="Proteomes" id="UP000692954">
    <property type="component" value="Unassembled WGS sequence"/>
</dbReference>